<evidence type="ECO:0000259" key="4">
    <source>
        <dbReference type="PROSITE" id="PS50883"/>
    </source>
</evidence>
<dbReference type="InterPro" id="IPR001610">
    <property type="entry name" value="PAC"/>
</dbReference>
<evidence type="ECO:0000259" key="3">
    <source>
        <dbReference type="PROSITE" id="PS50113"/>
    </source>
</evidence>
<organism evidence="6 7">
    <name type="scientific">Oceanospirillum multiglobuliferum</name>
    <dbReference type="NCBI Taxonomy" id="64969"/>
    <lineage>
        <taxon>Bacteria</taxon>
        <taxon>Pseudomonadati</taxon>
        <taxon>Pseudomonadota</taxon>
        <taxon>Gammaproteobacteria</taxon>
        <taxon>Oceanospirillales</taxon>
        <taxon>Oceanospirillaceae</taxon>
        <taxon>Oceanospirillum</taxon>
    </lineage>
</organism>
<evidence type="ECO:0000256" key="1">
    <source>
        <dbReference type="SAM" id="Phobius"/>
    </source>
</evidence>
<dbReference type="InterPro" id="IPR035965">
    <property type="entry name" value="PAS-like_dom_sf"/>
</dbReference>
<dbReference type="Gene3D" id="3.30.70.270">
    <property type="match status" value="1"/>
</dbReference>
<dbReference type="CDD" id="cd01948">
    <property type="entry name" value="EAL"/>
    <property type="match status" value="1"/>
</dbReference>
<dbReference type="PANTHER" id="PTHR44757:SF2">
    <property type="entry name" value="BIOFILM ARCHITECTURE MAINTENANCE PROTEIN MBAA"/>
    <property type="match status" value="1"/>
</dbReference>
<feature type="domain" description="PAS" evidence="2">
    <location>
        <begin position="212"/>
        <end position="258"/>
    </location>
</feature>
<comment type="caution">
    <text evidence="6">The sequence shown here is derived from an EMBL/GenBank/DDBJ whole genome shotgun (WGS) entry which is preliminary data.</text>
</comment>
<dbReference type="STRING" id="64969.SAMN02745127_00450"/>
<sequence length="767" mass="86841">MPKQDQSKPHYSSQKLALKVALTYTLFSLLWIYFSDRALEHLVSNTETLSLLQTYKGWLFVSITGLMIFVLIQQGLKKQHRIQDNLDRHADHLQQILHSVSHQIIQYDPNGQILFANQAAHEGYHYLNKPFPTQLSELCPTPQGLELLLLEPFQSVQQQQLNGSLQLQQLNAHGEIFIAQIDWTAIVNEHGFLESVITAIEDVSEQQKHQEQLDQAALVFNVATEGYMITDAQGKILSVNPAFTQLTGYSSEQAVGQTPKLLNSGLHEPEFYTALWEQISRIGQWQGEIINRKQNGEIQHVWQKIYALQDPNNNTKRYIATMYEINELKHQSSAGQDSLTQLPNLPQFRDRLNSLIPDSTKQHEKFCLAYIDIDNFQNINDSLGHESGDILVQQVAQRLATLIAPDDLLARQGGDEFILLGRKLDHRRTNLVFADSLLEMFKEPFVIDGQRLFITASIGLCCFPEDGACANTLLRNADTALYRAKDTGKNNYQFYTAQLTSNAIQKMEIETDLRRAVSESLEEFIVFYQPQIELDSGKIAGAEALVRWQISPERRIPPDHFIPAAENTGLIIPLGKQILRQSCLDFLCWHQKGLGLSRISVNVSMIQLLRSPFLEDVLQVLAETKMPAHCLELEVTESALMKENEQVASVLKQLQDLGIQIAIDDFGTGYSSLGRLQNLPIDRLKIDRSFMPKNAQSISDQALITSVISLANNLNLEVIAEGVETEYQAELLTKNHCQLAQGYLYSPPIPSHEFVKWVEQYNQAVML</sequence>
<evidence type="ECO:0000259" key="2">
    <source>
        <dbReference type="PROSITE" id="PS50112"/>
    </source>
</evidence>
<dbReference type="Pfam" id="PF00990">
    <property type="entry name" value="GGDEF"/>
    <property type="match status" value="1"/>
</dbReference>
<dbReference type="NCBIfam" id="TIGR00254">
    <property type="entry name" value="GGDEF"/>
    <property type="match status" value="1"/>
</dbReference>
<dbReference type="InterPro" id="IPR052155">
    <property type="entry name" value="Biofilm_reg_signaling"/>
</dbReference>
<dbReference type="SMART" id="SM00267">
    <property type="entry name" value="GGDEF"/>
    <property type="match status" value="1"/>
</dbReference>
<dbReference type="InterPro" id="IPR000014">
    <property type="entry name" value="PAS"/>
</dbReference>
<evidence type="ECO:0000313" key="7">
    <source>
        <dbReference type="Proteomes" id="UP000191418"/>
    </source>
</evidence>
<keyword evidence="1" id="KW-0472">Membrane</keyword>
<dbReference type="Proteomes" id="UP000191418">
    <property type="component" value="Unassembled WGS sequence"/>
</dbReference>
<keyword evidence="1" id="KW-0812">Transmembrane</keyword>
<feature type="domain" description="EAL" evidence="4">
    <location>
        <begin position="506"/>
        <end position="762"/>
    </location>
</feature>
<dbReference type="InterPro" id="IPR043128">
    <property type="entry name" value="Rev_trsase/Diguanyl_cyclase"/>
</dbReference>
<dbReference type="AlphaFoldDB" id="A0A1T4LFI7"/>
<dbReference type="SUPFAM" id="SSF55073">
    <property type="entry name" value="Nucleotide cyclase"/>
    <property type="match status" value="1"/>
</dbReference>
<name>A0A1T4LFI7_9GAMM</name>
<reference evidence="6 7" key="1">
    <citation type="submission" date="2017-01" db="EMBL/GenBank/DDBJ databases">
        <title>Genome Sequencing of a Marine Spirillum, Oceanospirillum multiglobuliferum ATCC 33336, from Japan.</title>
        <authorList>
            <person name="Carney J.G."/>
            <person name="Trachtenberg A.M."/>
            <person name="Rheaume B.A."/>
            <person name="Linnane J.D."/>
            <person name="Pitts N.L."/>
            <person name="Mykles D.L."/>
            <person name="Maclea K.S."/>
        </authorList>
    </citation>
    <scope>NUCLEOTIDE SEQUENCE [LARGE SCALE GENOMIC DNA]</scope>
    <source>
        <strain evidence="6 7">ATCC 33336</strain>
    </source>
</reference>
<dbReference type="SMART" id="SM00052">
    <property type="entry name" value="EAL"/>
    <property type="match status" value="1"/>
</dbReference>
<feature type="transmembrane region" description="Helical" evidence="1">
    <location>
        <begin position="54"/>
        <end position="72"/>
    </location>
</feature>
<dbReference type="EMBL" id="MTSM01000002">
    <property type="protein sequence ID" value="OPX56680.1"/>
    <property type="molecule type" value="Genomic_DNA"/>
</dbReference>
<protein>
    <recommendedName>
        <fullName evidence="8">GGDEF domain-containing protein</fullName>
    </recommendedName>
</protein>
<dbReference type="PANTHER" id="PTHR44757">
    <property type="entry name" value="DIGUANYLATE CYCLASE DGCP"/>
    <property type="match status" value="1"/>
</dbReference>
<dbReference type="PROSITE" id="PS50113">
    <property type="entry name" value="PAC"/>
    <property type="match status" value="1"/>
</dbReference>
<evidence type="ECO:0008006" key="8">
    <source>
        <dbReference type="Google" id="ProtNLM"/>
    </source>
</evidence>
<proteinExistence type="predicted"/>
<gene>
    <name evidence="6" type="ORF">BTE48_01925</name>
</gene>
<dbReference type="Gene3D" id="3.30.450.20">
    <property type="entry name" value="PAS domain"/>
    <property type="match status" value="2"/>
</dbReference>
<dbReference type="PROSITE" id="PS50883">
    <property type="entry name" value="EAL"/>
    <property type="match status" value="1"/>
</dbReference>
<dbReference type="NCBIfam" id="TIGR00229">
    <property type="entry name" value="sensory_box"/>
    <property type="match status" value="1"/>
</dbReference>
<dbReference type="InterPro" id="IPR001633">
    <property type="entry name" value="EAL_dom"/>
</dbReference>
<dbReference type="SMART" id="SM00091">
    <property type="entry name" value="PAS"/>
    <property type="match status" value="2"/>
</dbReference>
<dbReference type="PROSITE" id="PS50887">
    <property type="entry name" value="GGDEF"/>
    <property type="match status" value="1"/>
</dbReference>
<dbReference type="CDD" id="cd00130">
    <property type="entry name" value="PAS"/>
    <property type="match status" value="2"/>
</dbReference>
<dbReference type="PROSITE" id="PS50112">
    <property type="entry name" value="PAS"/>
    <property type="match status" value="1"/>
</dbReference>
<dbReference type="Pfam" id="PF13426">
    <property type="entry name" value="PAS_9"/>
    <property type="match status" value="1"/>
</dbReference>
<dbReference type="SMART" id="SM00086">
    <property type="entry name" value="PAC"/>
    <property type="match status" value="2"/>
</dbReference>
<keyword evidence="1" id="KW-1133">Transmembrane helix</keyword>
<dbReference type="OrthoDB" id="6168558at2"/>
<feature type="domain" description="PAC" evidence="3">
    <location>
        <begin position="163"/>
        <end position="215"/>
    </location>
</feature>
<dbReference type="CDD" id="cd01949">
    <property type="entry name" value="GGDEF"/>
    <property type="match status" value="1"/>
</dbReference>
<dbReference type="RefSeq" id="WP_078744060.1">
    <property type="nucleotide sequence ID" value="NZ_FUXG01000002.1"/>
</dbReference>
<dbReference type="InterPro" id="IPR035919">
    <property type="entry name" value="EAL_sf"/>
</dbReference>
<evidence type="ECO:0000313" key="6">
    <source>
        <dbReference type="EMBL" id="OPX56680.1"/>
    </source>
</evidence>
<evidence type="ECO:0000259" key="5">
    <source>
        <dbReference type="PROSITE" id="PS50887"/>
    </source>
</evidence>
<dbReference type="InterPro" id="IPR000160">
    <property type="entry name" value="GGDEF_dom"/>
</dbReference>
<feature type="transmembrane region" description="Helical" evidence="1">
    <location>
        <begin position="16"/>
        <end position="34"/>
    </location>
</feature>
<dbReference type="SUPFAM" id="SSF55785">
    <property type="entry name" value="PYP-like sensor domain (PAS domain)"/>
    <property type="match status" value="2"/>
</dbReference>
<dbReference type="Gene3D" id="3.20.20.450">
    <property type="entry name" value="EAL domain"/>
    <property type="match status" value="1"/>
</dbReference>
<accession>A0A1T4LFI7</accession>
<dbReference type="Pfam" id="PF00563">
    <property type="entry name" value="EAL"/>
    <property type="match status" value="1"/>
</dbReference>
<feature type="domain" description="GGDEF" evidence="5">
    <location>
        <begin position="364"/>
        <end position="497"/>
    </location>
</feature>
<dbReference type="SUPFAM" id="SSF141868">
    <property type="entry name" value="EAL domain-like"/>
    <property type="match status" value="1"/>
</dbReference>
<keyword evidence="7" id="KW-1185">Reference proteome</keyword>
<dbReference type="InterPro" id="IPR029787">
    <property type="entry name" value="Nucleotide_cyclase"/>
</dbReference>
<dbReference type="InterPro" id="IPR000700">
    <property type="entry name" value="PAS-assoc_C"/>
</dbReference>